<sequence>MGQNKNSSVSFYYSAVKVHINTRRDDVELSEAKYFRNLKHFDDKSYGAVAQLGEHLLCK</sequence>
<organism evidence="1">
    <name type="scientific">marine metagenome</name>
    <dbReference type="NCBI Taxonomy" id="408172"/>
    <lineage>
        <taxon>unclassified sequences</taxon>
        <taxon>metagenomes</taxon>
        <taxon>ecological metagenomes</taxon>
    </lineage>
</organism>
<protein>
    <submittedName>
        <fullName evidence="1">Uncharacterized protein</fullName>
    </submittedName>
</protein>
<proteinExistence type="predicted"/>
<reference evidence="1" key="1">
    <citation type="submission" date="2018-05" db="EMBL/GenBank/DDBJ databases">
        <authorList>
            <person name="Lanie J.A."/>
            <person name="Ng W.-L."/>
            <person name="Kazmierczak K.M."/>
            <person name="Andrzejewski T.M."/>
            <person name="Davidsen T.M."/>
            <person name="Wayne K.J."/>
            <person name="Tettelin H."/>
            <person name="Glass J.I."/>
            <person name="Rusch D."/>
            <person name="Podicherti R."/>
            <person name="Tsui H.-C.T."/>
            <person name="Winkler M.E."/>
        </authorList>
    </citation>
    <scope>NUCLEOTIDE SEQUENCE</scope>
</reference>
<evidence type="ECO:0000313" key="1">
    <source>
        <dbReference type="EMBL" id="SVA31942.1"/>
    </source>
</evidence>
<name>A0A381UUV1_9ZZZZ</name>
<dbReference type="AlphaFoldDB" id="A0A381UUV1"/>
<accession>A0A381UUV1</accession>
<gene>
    <name evidence="1" type="ORF">METZ01_LOCUS84796</name>
</gene>
<dbReference type="EMBL" id="UINC01007194">
    <property type="protein sequence ID" value="SVA31942.1"/>
    <property type="molecule type" value="Genomic_DNA"/>
</dbReference>